<keyword evidence="1" id="KW-1133">Transmembrane helix</keyword>
<dbReference type="PANTHER" id="PTHR30060">
    <property type="entry name" value="INNER MEMBRANE PROTEIN"/>
    <property type="match status" value="1"/>
</dbReference>
<keyword evidence="1" id="KW-0812">Transmembrane</keyword>
<feature type="transmembrane region" description="Helical" evidence="1">
    <location>
        <begin position="153"/>
        <end position="172"/>
    </location>
</feature>
<dbReference type="InterPro" id="IPR005496">
    <property type="entry name" value="Integral_membrane_TerC"/>
</dbReference>
<dbReference type="EMBL" id="AP025516">
    <property type="protein sequence ID" value="BDD86264.1"/>
    <property type="molecule type" value="Genomic_DNA"/>
</dbReference>
<keyword evidence="1" id="KW-0472">Membrane</keyword>
<feature type="transmembrane region" description="Helical" evidence="1">
    <location>
        <begin position="184"/>
        <end position="201"/>
    </location>
</feature>
<proteinExistence type="predicted"/>
<reference evidence="2 3" key="1">
    <citation type="submission" date="2022-01" db="EMBL/GenBank/DDBJ databases">
        <title>Desulfofustis limnae sp. nov., a novel mesophilic sulfate-reducing bacterium isolated from marsh soil.</title>
        <authorList>
            <person name="Watanabe M."/>
            <person name="Takahashi A."/>
            <person name="Kojima H."/>
            <person name="Fukui M."/>
        </authorList>
    </citation>
    <scope>NUCLEOTIDE SEQUENCE [LARGE SCALE GENOMIC DNA]</scope>
    <source>
        <strain evidence="2 3">PPLL</strain>
    </source>
</reference>
<accession>A0ABN6M4Q0</accession>
<protein>
    <submittedName>
        <fullName evidence="2">Membrane protein</fullName>
    </submittedName>
</protein>
<dbReference type="PANTHER" id="PTHR30060:SF0">
    <property type="entry name" value="COILED-COIL PROTEIN (DUF2040)-RELATED"/>
    <property type="match status" value="1"/>
</dbReference>
<gene>
    <name evidence="2" type="ORF">DPPLL_06290</name>
</gene>
<name>A0ABN6M4Q0_9BACT</name>
<evidence type="ECO:0000313" key="2">
    <source>
        <dbReference type="EMBL" id="BDD86264.1"/>
    </source>
</evidence>
<evidence type="ECO:0000256" key="1">
    <source>
        <dbReference type="SAM" id="Phobius"/>
    </source>
</evidence>
<keyword evidence="3" id="KW-1185">Reference proteome</keyword>
<evidence type="ECO:0000313" key="3">
    <source>
        <dbReference type="Proteomes" id="UP000830055"/>
    </source>
</evidence>
<sequence length="247" mass="26828">MLAWIVSPEAWVALGTLVALEIVLGIDNIVFISILVGRLPPANRNLARNLGLGLAMLTRLALLFSLVWVMGLVEPLFTVLGREISGRDLILIGGGLFLLAKSTHEIHHSLEVVQEQHKQAGHASFYSVLVQIAVLDIVFSLDSVITAVGLVEHLSIMVIAIIVAVGVMLLAAKPISEFVDANPPIKMLALSFLLLIGFTLVAEGFDVHVPKGYIYFAMAFSLGVEVLNMQLRKKKAVEVIHLSKQIE</sequence>
<dbReference type="RefSeq" id="WP_284153356.1">
    <property type="nucleotide sequence ID" value="NZ_AP025516.1"/>
</dbReference>
<feature type="transmembrane region" description="Helical" evidence="1">
    <location>
        <begin position="49"/>
        <end position="72"/>
    </location>
</feature>
<feature type="transmembrane region" description="Helical" evidence="1">
    <location>
        <begin position="123"/>
        <end position="141"/>
    </location>
</feature>
<dbReference type="Pfam" id="PF03741">
    <property type="entry name" value="TerC"/>
    <property type="match status" value="1"/>
</dbReference>
<feature type="transmembrane region" description="Helical" evidence="1">
    <location>
        <begin position="12"/>
        <end position="37"/>
    </location>
</feature>
<dbReference type="Proteomes" id="UP000830055">
    <property type="component" value="Chromosome"/>
</dbReference>
<organism evidence="2 3">
    <name type="scientific">Desulfofustis limnaeus</name>
    <dbReference type="NCBI Taxonomy" id="2740163"/>
    <lineage>
        <taxon>Bacteria</taxon>
        <taxon>Pseudomonadati</taxon>
        <taxon>Thermodesulfobacteriota</taxon>
        <taxon>Desulfobulbia</taxon>
        <taxon>Desulfobulbales</taxon>
        <taxon>Desulfocapsaceae</taxon>
        <taxon>Desulfofustis</taxon>
    </lineage>
</organism>